<dbReference type="Proteomes" id="UP001055439">
    <property type="component" value="Chromosome 10"/>
</dbReference>
<dbReference type="EMBL" id="CP097503">
    <property type="protein sequence ID" value="URD79240.1"/>
    <property type="molecule type" value="Genomic_DNA"/>
</dbReference>
<name>A0A9E7EKJ7_9LILI</name>
<reference evidence="1" key="1">
    <citation type="submission" date="2022-05" db="EMBL/GenBank/DDBJ databases">
        <title>The Musa troglodytarum L. genome provides insights into the mechanism of non-climacteric behaviour and enrichment of carotenoids.</title>
        <authorList>
            <person name="Wang J."/>
        </authorList>
    </citation>
    <scope>NUCLEOTIDE SEQUENCE</scope>
    <source>
        <tissue evidence="1">Leaf</tissue>
    </source>
</reference>
<accession>A0A9E7EKJ7</accession>
<protein>
    <submittedName>
        <fullName evidence="1">Uncharacterized protein</fullName>
    </submittedName>
</protein>
<proteinExistence type="predicted"/>
<organism evidence="1 2">
    <name type="scientific">Musa troglodytarum</name>
    <name type="common">fe'i banana</name>
    <dbReference type="NCBI Taxonomy" id="320322"/>
    <lineage>
        <taxon>Eukaryota</taxon>
        <taxon>Viridiplantae</taxon>
        <taxon>Streptophyta</taxon>
        <taxon>Embryophyta</taxon>
        <taxon>Tracheophyta</taxon>
        <taxon>Spermatophyta</taxon>
        <taxon>Magnoliopsida</taxon>
        <taxon>Liliopsida</taxon>
        <taxon>Zingiberales</taxon>
        <taxon>Musaceae</taxon>
        <taxon>Musa</taxon>
    </lineage>
</organism>
<evidence type="ECO:0000313" key="2">
    <source>
        <dbReference type="Proteomes" id="UP001055439"/>
    </source>
</evidence>
<dbReference type="AlphaFoldDB" id="A0A9E7EKJ7"/>
<gene>
    <name evidence="1" type="ORF">MUK42_10662</name>
</gene>
<sequence>METAVRTLCIGSSTEGRKRTRQTIQWDDLCLYELHATMVIEQWFSNEGAARGLIYLWREAHRIEIFMQWRYIYITG</sequence>
<keyword evidence="2" id="KW-1185">Reference proteome</keyword>
<evidence type="ECO:0000313" key="1">
    <source>
        <dbReference type="EMBL" id="URD79240.1"/>
    </source>
</evidence>